<protein>
    <submittedName>
        <fullName evidence="7">Cobalt ECF transporter T component CbiQ</fullName>
    </submittedName>
</protein>
<dbReference type="InterPro" id="IPR003339">
    <property type="entry name" value="ABC/ECF_trnsptr_transmembrane"/>
</dbReference>
<dbReference type="GO" id="GO:0043190">
    <property type="term" value="C:ATP-binding cassette (ABC) transporter complex"/>
    <property type="evidence" value="ECO:0007669"/>
    <property type="project" value="InterPro"/>
</dbReference>
<evidence type="ECO:0000256" key="1">
    <source>
        <dbReference type="ARBA" id="ARBA00004651"/>
    </source>
</evidence>
<dbReference type="Proteomes" id="UP001163947">
    <property type="component" value="Plasmid pN1"/>
</dbReference>
<geneLocation type="plasmid" evidence="7 8">
    <name>pN1</name>
</geneLocation>
<keyword evidence="2" id="KW-1003">Cell membrane</keyword>
<feature type="transmembrane region" description="Helical" evidence="6">
    <location>
        <begin position="101"/>
        <end position="123"/>
    </location>
</feature>
<organism evidence="7 8">
    <name type="scientific">Rhodococcus aetherivorans</name>
    <dbReference type="NCBI Taxonomy" id="191292"/>
    <lineage>
        <taxon>Bacteria</taxon>
        <taxon>Bacillati</taxon>
        <taxon>Actinomycetota</taxon>
        <taxon>Actinomycetes</taxon>
        <taxon>Mycobacteriales</taxon>
        <taxon>Nocardiaceae</taxon>
        <taxon>Rhodococcus</taxon>
    </lineage>
</organism>
<feature type="transmembrane region" description="Helical" evidence="6">
    <location>
        <begin position="26"/>
        <end position="53"/>
    </location>
</feature>
<dbReference type="Pfam" id="PF02361">
    <property type="entry name" value="CbiQ"/>
    <property type="match status" value="1"/>
</dbReference>
<evidence type="ECO:0000256" key="4">
    <source>
        <dbReference type="ARBA" id="ARBA00022989"/>
    </source>
</evidence>
<keyword evidence="4 6" id="KW-1133">Transmembrane helix</keyword>
<feature type="transmembrane region" description="Helical" evidence="6">
    <location>
        <begin position="226"/>
        <end position="245"/>
    </location>
</feature>
<dbReference type="PANTHER" id="PTHR43723:SF1">
    <property type="entry name" value="COBALT TRANSPORT PROTEIN CBIQ"/>
    <property type="match status" value="1"/>
</dbReference>
<gene>
    <name evidence="7" type="primary">cbiQ</name>
    <name evidence="7" type="ORF">OCS65_29540</name>
</gene>
<dbReference type="GeneID" id="83624655"/>
<keyword evidence="7" id="KW-0614">Plasmid</keyword>
<name>A0AA46Q0E1_9NOCA</name>
<evidence type="ECO:0000256" key="3">
    <source>
        <dbReference type="ARBA" id="ARBA00022692"/>
    </source>
</evidence>
<keyword evidence="3 6" id="KW-0812">Transmembrane</keyword>
<keyword evidence="5 6" id="KW-0472">Membrane</keyword>
<dbReference type="AlphaFoldDB" id="A0AA46Q0E1"/>
<sequence>MSSSAARIDTVAWRSPWRQKTVAEKAALYGGVTTLAVVLPPWPTIPMLLALCLATTRPAGIRLGHVLRCARGPAAFILIAAASTMLTVDLNNWHLSVSEEGIVQAAALGARAMTASIAMLMFASTTPLTTVMASLRRLGVPGPCIDVVTVMYRLVFVLLESVSVIRQAQTSRLGYSTPRRTLNSAGLLTAAVLTRAWTQARRLEMGLAGRDFGISMPTLNAAAVNWRFIGACVVTFSAIAGASLLEGTLL</sequence>
<dbReference type="CDD" id="cd16914">
    <property type="entry name" value="EcfT"/>
    <property type="match status" value="1"/>
</dbReference>
<evidence type="ECO:0000256" key="6">
    <source>
        <dbReference type="SAM" id="Phobius"/>
    </source>
</evidence>
<evidence type="ECO:0000256" key="5">
    <source>
        <dbReference type="ARBA" id="ARBA00023136"/>
    </source>
</evidence>
<evidence type="ECO:0000256" key="2">
    <source>
        <dbReference type="ARBA" id="ARBA00022475"/>
    </source>
</evidence>
<dbReference type="NCBIfam" id="TIGR02454">
    <property type="entry name" value="ECF_T_CbiQ"/>
    <property type="match status" value="1"/>
</dbReference>
<dbReference type="InterPro" id="IPR012809">
    <property type="entry name" value="ECF_CbiQ"/>
</dbReference>
<evidence type="ECO:0000313" key="7">
    <source>
        <dbReference type="EMBL" id="UYF97391.1"/>
    </source>
</evidence>
<dbReference type="InterPro" id="IPR052770">
    <property type="entry name" value="Cobalt_transport_CbiQ"/>
</dbReference>
<reference evidence="7" key="1">
    <citation type="submission" date="2022-09" db="EMBL/GenBank/DDBJ databases">
        <title>The genome sequence of Rhodococcus aetherivorans N1.</title>
        <authorList>
            <person name="Jiang W."/>
        </authorList>
    </citation>
    <scope>NUCLEOTIDE SEQUENCE</scope>
    <source>
        <strain evidence="7">N1</strain>
        <plasmid evidence="7">pN1</plasmid>
    </source>
</reference>
<accession>A0AA46Q0E1</accession>
<feature type="transmembrane region" description="Helical" evidence="6">
    <location>
        <begin position="74"/>
        <end position="95"/>
    </location>
</feature>
<dbReference type="EMBL" id="CP106984">
    <property type="protein sequence ID" value="UYF97391.1"/>
    <property type="molecule type" value="Genomic_DNA"/>
</dbReference>
<evidence type="ECO:0000313" key="8">
    <source>
        <dbReference type="Proteomes" id="UP001163947"/>
    </source>
</evidence>
<dbReference type="GO" id="GO:0006824">
    <property type="term" value="P:cobalt ion transport"/>
    <property type="evidence" value="ECO:0007669"/>
    <property type="project" value="InterPro"/>
</dbReference>
<comment type="subcellular location">
    <subcellularLocation>
        <location evidence="1">Cell membrane</location>
        <topology evidence="1">Multi-pass membrane protein</topology>
    </subcellularLocation>
</comment>
<proteinExistence type="predicted"/>
<dbReference type="RefSeq" id="WP_094979957.1">
    <property type="nucleotide sequence ID" value="NZ_CP106984.1"/>
</dbReference>
<dbReference type="PANTHER" id="PTHR43723">
    <property type="entry name" value="COBALT TRANSPORT PROTEIN CBIQ"/>
    <property type="match status" value="1"/>
</dbReference>